<dbReference type="InterPro" id="IPR036236">
    <property type="entry name" value="Znf_C2H2_sf"/>
</dbReference>
<dbReference type="EMBL" id="CATOUU010000487">
    <property type="protein sequence ID" value="CAI9931387.1"/>
    <property type="molecule type" value="Genomic_DNA"/>
</dbReference>
<evidence type="ECO:0000256" key="1">
    <source>
        <dbReference type="ARBA" id="ARBA00004123"/>
    </source>
</evidence>
<evidence type="ECO:0000256" key="6">
    <source>
        <dbReference type="ARBA" id="ARBA00023242"/>
    </source>
</evidence>
<dbReference type="Gene3D" id="3.30.160.60">
    <property type="entry name" value="Classic Zinc Finger"/>
    <property type="match status" value="3"/>
</dbReference>
<feature type="domain" description="C2H2-type" evidence="8">
    <location>
        <begin position="30"/>
        <end position="57"/>
    </location>
</feature>
<dbReference type="SMART" id="SM00355">
    <property type="entry name" value="ZnF_C2H2"/>
    <property type="match status" value="3"/>
</dbReference>
<evidence type="ECO:0000313" key="10">
    <source>
        <dbReference type="EMBL" id="CAL6103803.1"/>
    </source>
</evidence>
<keyword evidence="11" id="KW-1185">Reference proteome</keyword>
<comment type="subcellular location">
    <subcellularLocation>
        <location evidence="1">Nucleus</location>
    </subcellularLocation>
</comment>
<feature type="domain" description="C2H2-type" evidence="8">
    <location>
        <begin position="57"/>
        <end position="84"/>
    </location>
</feature>
<dbReference type="GO" id="GO:0005634">
    <property type="term" value="C:nucleus"/>
    <property type="evidence" value="ECO:0007669"/>
    <property type="project" value="UniProtKB-SubCell"/>
</dbReference>
<dbReference type="GO" id="GO:0000981">
    <property type="term" value="F:DNA-binding transcription factor activity, RNA polymerase II-specific"/>
    <property type="evidence" value="ECO:0007669"/>
    <property type="project" value="TreeGrafter"/>
</dbReference>
<dbReference type="PROSITE" id="PS00028">
    <property type="entry name" value="ZINC_FINGER_C2H2_1"/>
    <property type="match status" value="3"/>
</dbReference>
<dbReference type="EMBL" id="CAXDID020000571">
    <property type="protein sequence ID" value="CAL6103803.1"/>
    <property type="molecule type" value="Genomic_DNA"/>
</dbReference>
<reference evidence="9" key="1">
    <citation type="submission" date="2023-06" db="EMBL/GenBank/DDBJ databases">
        <authorList>
            <person name="Kurt Z."/>
        </authorList>
    </citation>
    <scope>NUCLEOTIDE SEQUENCE</scope>
</reference>
<evidence type="ECO:0000259" key="8">
    <source>
        <dbReference type="PROSITE" id="PS50157"/>
    </source>
</evidence>
<keyword evidence="4 7" id="KW-0863">Zinc-finger</keyword>
<proteinExistence type="predicted"/>
<evidence type="ECO:0000313" key="9">
    <source>
        <dbReference type="EMBL" id="CAI9931387.1"/>
    </source>
</evidence>
<dbReference type="Pfam" id="PF13894">
    <property type="entry name" value="zf-C2H2_4"/>
    <property type="match status" value="1"/>
</dbReference>
<evidence type="ECO:0000256" key="3">
    <source>
        <dbReference type="ARBA" id="ARBA00022737"/>
    </source>
</evidence>
<dbReference type="Pfam" id="PF00096">
    <property type="entry name" value="zf-C2H2"/>
    <property type="match status" value="2"/>
</dbReference>
<evidence type="ECO:0000256" key="7">
    <source>
        <dbReference type="PROSITE-ProRule" id="PRU00042"/>
    </source>
</evidence>
<keyword evidence="3" id="KW-0677">Repeat</keyword>
<evidence type="ECO:0000256" key="5">
    <source>
        <dbReference type="ARBA" id="ARBA00022833"/>
    </source>
</evidence>
<dbReference type="SUPFAM" id="SSF57667">
    <property type="entry name" value="beta-beta-alpha zinc fingers"/>
    <property type="match status" value="1"/>
</dbReference>
<dbReference type="FunFam" id="3.30.160.60:FF:000110">
    <property type="entry name" value="Zinc finger protein-like"/>
    <property type="match status" value="1"/>
</dbReference>
<protein>
    <submittedName>
        <fullName evidence="9">C2H2 type domain-containing protein</fullName>
    </submittedName>
</protein>
<feature type="domain" description="C2H2-type" evidence="8">
    <location>
        <begin position="2"/>
        <end position="29"/>
    </location>
</feature>
<keyword evidence="6" id="KW-0539">Nucleus</keyword>
<keyword evidence="5" id="KW-0862">Zinc</keyword>
<dbReference type="InterPro" id="IPR013087">
    <property type="entry name" value="Znf_C2H2_type"/>
</dbReference>
<dbReference type="AlphaFoldDB" id="A0AA86P2K5"/>
<dbReference type="PANTHER" id="PTHR24394:SF44">
    <property type="entry name" value="ZINC FINGER PROTEIN 271-LIKE"/>
    <property type="match status" value="1"/>
</dbReference>
<comment type="caution">
    <text evidence="9">The sequence shown here is derived from an EMBL/GenBank/DDBJ whole genome shotgun (WGS) entry which is preliminary data.</text>
</comment>
<evidence type="ECO:0000256" key="4">
    <source>
        <dbReference type="ARBA" id="ARBA00022771"/>
    </source>
</evidence>
<dbReference type="Proteomes" id="UP001642409">
    <property type="component" value="Unassembled WGS sequence"/>
</dbReference>
<dbReference type="FunFam" id="3.30.160.60:FF:001049">
    <property type="entry name" value="zinc finger protein 319"/>
    <property type="match status" value="1"/>
</dbReference>
<sequence>MQFCNVCRAEFRSQSQLEIHMRIHTNEHPYKCETCGKTFAQKTNLNKHLLVHGEPQFECPQCDKKFANKQNMNRHIELHHNTHMNWYILKEDDYKERDRRERREKQYNEVKAESRQTYQNYAKQVQLDQDLLHKLENTVNQWIQSSQ</sequence>
<dbReference type="PANTHER" id="PTHR24394">
    <property type="entry name" value="ZINC FINGER PROTEIN"/>
    <property type="match status" value="1"/>
</dbReference>
<organism evidence="9">
    <name type="scientific">Hexamita inflata</name>
    <dbReference type="NCBI Taxonomy" id="28002"/>
    <lineage>
        <taxon>Eukaryota</taxon>
        <taxon>Metamonada</taxon>
        <taxon>Diplomonadida</taxon>
        <taxon>Hexamitidae</taxon>
        <taxon>Hexamitinae</taxon>
        <taxon>Hexamita</taxon>
    </lineage>
</organism>
<reference evidence="10 11" key="2">
    <citation type="submission" date="2024-07" db="EMBL/GenBank/DDBJ databases">
        <authorList>
            <person name="Akdeniz Z."/>
        </authorList>
    </citation>
    <scope>NUCLEOTIDE SEQUENCE [LARGE SCALE GENOMIC DNA]</scope>
</reference>
<accession>A0AA86P2K5</accession>
<dbReference type="PROSITE" id="PS50157">
    <property type="entry name" value="ZINC_FINGER_C2H2_2"/>
    <property type="match status" value="3"/>
</dbReference>
<evidence type="ECO:0000313" key="11">
    <source>
        <dbReference type="Proteomes" id="UP001642409"/>
    </source>
</evidence>
<dbReference type="GO" id="GO:0008270">
    <property type="term" value="F:zinc ion binding"/>
    <property type="evidence" value="ECO:0007669"/>
    <property type="project" value="UniProtKB-KW"/>
</dbReference>
<keyword evidence="2" id="KW-0479">Metal-binding</keyword>
<evidence type="ECO:0000256" key="2">
    <source>
        <dbReference type="ARBA" id="ARBA00022723"/>
    </source>
</evidence>
<name>A0AA86P2K5_9EUKA</name>
<gene>
    <name evidence="9" type="ORF">HINF_LOCUS19032</name>
    <name evidence="10" type="ORF">HINF_LOCUS72319</name>
</gene>